<feature type="chain" id="PRO_5043474279" description="DUF7907 domain-containing protein" evidence="1">
    <location>
        <begin position="19"/>
        <end position="208"/>
    </location>
</feature>
<reference evidence="3" key="2">
    <citation type="submission" date="2023-06" db="EMBL/GenBank/DDBJ databases">
        <authorList>
            <consortium name="Lawrence Berkeley National Laboratory"/>
            <person name="Mondo S.J."/>
            <person name="Hensen N."/>
            <person name="Bonometti L."/>
            <person name="Westerberg I."/>
            <person name="Brannstrom I.O."/>
            <person name="Guillou S."/>
            <person name="Cros-Aarteil S."/>
            <person name="Calhoun S."/>
            <person name="Haridas S."/>
            <person name="Kuo A."/>
            <person name="Pangilinan J."/>
            <person name="Riley R."/>
            <person name="Labutti K."/>
            <person name="Andreopoulos B."/>
            <person name="Lipzen A."/>
            <person name="Chen C."/>
            <person name="Yanf M."/>
            <person name="Daum C."/>
            <person name="Ng V."/>
            <person name="Clum A."/>
            <person name="Steindorff A."/>
            <person name="Ohm R."/>
            <person name="Martin F."/>
            <person name="Silar P."/>
            <person name="Natvig D."/>
            <person name="Lalanne C."/>
            <person name="Gautier V."/>
            <person name="Ament-Velasquez S.L."/>
            <person name="Kruys A."/>
            <person name="Hutchinson M.I."/>
            <person name="Powell A.J."/>
            <person name="Barry K."/>
            <person name="Miller A.N."/>
            <person name="Grigoriev I.V."/>
            <person name="Debuchy R."/>
            <person name="Gladieux P."/>
            <person name="Thoren M.H."/>
            <person name="Johannesson H."/>
        </authorList>
    </citation>
    <scope>NUCLEOTIDE SEQUENCE</scope>
    <source>
        <strain evidence="3">PSN324</strain>
    </source>
</reference>
<dbReference type="EMBL" id="MU864936">
    <property type="protein sequence ID" value="KAK4465893.1"/>
    <property type="molecule type" value="Genomic_DNA"/>
</dbReference>
<evidence type="ECO:0000256" key="1">
    <source>
        <dbReference type="SAM" id="SignalP"/>
    </source>
</evidence>
<dbReference type="AlphaFoldDB" id="A0AAV9HZV3"/>
<organism evidence="3 4">
    <name type="scientific">Cladorrhinum samala</name>
    <dbReference type="NCBI Taxonomy" id="585594"/>
    <lineage>
        <taxon>Eukaryota</taxon>
        <taxon>Fungi</taxon>
        <taxon>Dikarya</taxon>
        <taxon>Ascomycota</taxon>
        <taxon>Pezizomycotina</taxon>
        <taxon>Sordariomycetes</taxon>
        <taxon>Sordariomycetidae</taxon>
        <taxon>Sordariales</taxon>
        <taxon>Podosporaceae</taxon>
        <taxon>Cladorrhinum</taxon>
    </lineage>
</organism>
<gene>
    <name evidence="3" type="ORF">QBC42DRAFT_333176</name>
</gene>
<protein>
    <recommendedName>
        <fullName evidence="2">DUF7907 domain-containing protein</fullName>
    </recommendedName>
</protein>
<comment type="caution">
    <text evidence="3">The sequence shown here is derived from an EMBL/GenBank/DDBJ whole genome shotgun (WGS) entry which is preliminary data.</text>
</comment>
<dbReference type="InterPro" id="IPR057229">
    <property type="entry name" value="DUF7907"/>
</dbReference>
<name>A0AAV9HZV3_9PEZI</name>
<proteinExistence type="predicted"/>
<keyword evidence="1" id="KW-0732">Signal</keyword>
<feature type="signal peptide" evidence="1">
    <location>
        <begin position="1"/>
        <end position="18"/>
    </location>
</feature>
<evidence type="ECO:0000259" key="2">
    <source>
        <dbReference type="Pfam" id="PF25484"/>
    </source>
</evidence>
<dbReference type="Proteomes" id="UP001321749">
    <property type="component" value="Unassembled WGS sequence"/>
</dbReference>
<feature type="domain" description="DUF7907" evidence="2">
    <location>
        <begin position="35"/>
        <end position="206"/>
    </location>
</feature>
<accession>A0AAV9HZV3</accession>
<sequence length="208" mass="23050">MRLPTFTFLSLLGALSLAQDSSDPTEPSCAPYTKSAPFHLRLRSSDSARLNNTILISSHAGPPFRQLVTSAWYADKYGQDYVPNEVSTRFYLNSSASAGTYPCPGDNLVWEWGPGTGIADSSLLFKESRVRSGWMAYLYPGPSGESVGFDAAAGRLVLEEDGSEWSRWWICRTVWATYQYESLVWGVGEGKPEGLEGCEKVEVLREWV</sequence>
<reference evidence="3" key="1">
    <citation type="journal article" date="2023" name="Mol. Phylogenet. Evol.">
        <title>Genome-scale phylogeny and comparative genomics of the fungal order Sordariales.</title>
        <authorList>
            <person name="Hensen N."/>
            <person name="Bonometti L."/>
            <person name="Westerberg I."/>
            <person name="Brannstrom I.O."/>
            <person name="Guillou S."/>
            <person name="Cros-Aarteil S."/>
            <person name="Calhoun S."/>
            <person name="Haridas S."/>
            <person name="Kuo A."/>
            <person name="Mondo S."/>
            <person name="Pangilinan J."/>
            <person name="Riley R."/>
            <person name="LaButti K."/>
            <person name="Andreopoulos B."/>
            <person name="Lipzen A."/>
            <person name="Chen C."/>
            <person name="Yan M."/>
            <person name="Daum C."/>
            <person name="Ng V."/>
            <person name="Clum A."/>
            <person name="Steindorff A."/>
            <person name="Ohm R.A."/>
            <person name="Martin F."/>
            <person name="Silar P."/>
            <person name="Natvig D.O."/>
            <person name="Lalanne C."/>
            <person name="Gautier V."/>
            <person name="Ament-Velasquez S.L."/>
            <person name="Kruys A."/>
            <person name="Hutchinson M.I."/>
            <person name="Powell A.J."/>
            <person name="Barry K."/>
            <person name="Miller A.N."/>
            <person name="Grigoriev I.V."/>
            <person name="Debuchy R."/>
            <person name="Gladieux P."/>
            <person name="Hiltunen Thoren M."/>
            <person name="Johannesson H."/>
        </authorList>
    </citation>
    <scope>NUCLEOTIDE SEQUENCE</scope>
    <source>
        <strain evidence="3">PSN324</strain>
    </source>
</reference>
<evidence type="ECO:0000313" key="3">
    <source>
        <dbReference type="EMBL" id="KAK4465893.1"/>
    </source>
</evidence>
<dbReference type="Pfam" id="PF25484">
    <property type="entry name" value="DUF7907"/>
    <property type="match status" value="1"/>
</dbReference>
<evidence type="ECO:0000313" key="4">
    <source>
        <dbReference type="Proteomes" id="UP001321749"/>
    </source>
</evidence>
<keyword evidence="4" id="KW-1185">Reference proteome</keyword>